<evidence type="ECO:0000256" key="1">
    <source>
        <dbReference type="SAM" id="MobiDB-lite"/>
    </source>
</evidence>
<gene>
    <name evidence="2" type="ORF">ERUC_LOCUS29308</name>
</gene>
<feature type="compositionally biased region" description="Acidic residues" evidence="1">
    <location>
        <begin position="69"/>
        <end position="95"/>
    </location>
</feature>
<feature type="compositionally biased region" description="Low complexity" evidence="1">
    <location>
        <begin position="14"/>
        <end position="35"/>
    </location>
</feature>
<feature type="compositionally biased region" description="Acidic residues" evidence="1">
    <location>
        <begin position="1"/>
        <end position="11"/>
    </location>
</feature>
<evidence type="ECO:0000313" key="2">
    <source>
        <dbReference type="EMBL" id="CAH8363552.1"/>
    </source>
</evidence>
<dbReference type="EMBL" id="CAKOAT010363931">
    <property type="protein sequence ID" value="CAH8363552.1"/>
    <property type="molecule type" value="Genomic_DNA"/>
</dbReference>
<dbReference type="AlphaFoldDB" id="A0ABC8L5M7"/>
<name>A0ABC8L5M7_ERUVS</name>
<comment type="caution">
    <text evidence="2">The sequence shown here is derived from an EMBL/GenBank/DDBJ whole genome shotgun (WGS) entry which is preliminary data.</text>
</comment>
<accession>A0ABC8L5M7</accession>
<evidence type="ECO:0000313" key="3">
    <source>
        <dbReference type="Proteomes" id="UP001642260"/>
    </source>
</evidence>
<proteinExistence type="predicted"/>
<keyword evidence="3" id="KW-1185">Reference proteome</keyword>
<feature type="region of interest" description="Disordered" evidence="1">
    <location>
        <begin position="1"/>
        <end position="95"/>
    </location>
</feature>
<organism evidence="2 3">
    <name type="scientific">Eruca vesicaria subsp. sativa</name>
    <name type="common">Garden rocket</name>
    <name type="synonym">Eruca sativa</name>
    <dbReference type="NCBI Taxonomy" id="29727"/>
    <lineage>
        <taxon>Eukaryota</taxon>
        <taxon>Viridiplantae</taxon>
        <taxon>Streptophyta</taxon>
        <taxon>Embryophyta</taxon>
        <taxon>Tracheophyta</taxon>
        <taxon>Spermatophyta</taxon>
        <taxon>Magnoliopsida</taxon>
        <taxon>eudicotyledons</taxon>
        <taxon>Gunneridae</taxon>
        <taxon>Pentapetalae</taxon>
        <taxon>rosids</taxon>
        <taxon>malvids</taxon>
        <taxon>Brassicales</taxon>
        <taxon>Brassicaceae</taxon>
        <taxon>Brassiceae</taxon>
        <taxon>Eruca</taxon>
    </lineage>
</organism>
<feature type="compositionally biased region" description="Acidic residues" evidence="1">
    <location>
        <begin position="36"/>
        <end position="51"/>
    </location>
</feature>
<reference evidence="2 3" key="1">
    <citation type="submission" date="2022-03" db="EMBL/GenBank/DDBJ databases">
        <authorList>
            <person name="Macdonald S."/>
            <person name="Ahmed S."/>
            <person name="Newling K."/>
        </authorList>
    </citation>
    <scope>NUCLEOTIDE SEQUENCE [LARGE SCALE GENOMIC DNA]</scope>
</reference>
<feature type="compositionally biased region" description="Basic and acidic residues" evidence="1">
    <location>
        <begin position="52"/>
        <end position="68"/>
    </location>
</feature>
<dbReference type="Proteomes" id="UP001642260">
    <property type="component" value="Unassembled WGS sequence"/>
</dbReference>
<protein>
    <submittedName>
        <fullName evidence="2">Uncharacterized protein</fullName>
    </submittedName>
</protein>
<sequence length="133" mass="15009">MVSLTVDDEEKGESSSAESKSETSSSSSSSSASSSSEEEEEEEDESDEEESNKETKFEDHVVMGKENDMEGGLEEGEIQSVDEEHEVEDDDDDDDEVDEMVAWSYDEDEDLGCQTKEPIRTKNELKRLYFQLI</sequence>